<evidence type="ECO:0000313" key="1">
    <source>
        <dbReference type="EMBL" id="KAH7847757.1"/>
    </source>
</evidence>
<protein>
    <submittedName>
        <fullName evidence="1">Uncharacterized protein</fullName>
    </submittedName>
</protein>
<organism evidence="1 2">
    <name type="scientific">Vaccinium darrowii</name>
    <dbReference type="NCBI Taxonomy" id="229202"/>
    <lineage>
        <taxon>Eukaryota</taxon>
        <taxon>Viridiplantae</taxon>
        <taxon>Streptophyta</taxon>
        <taxon>Embryophyta</taxon>
        <taxon>Tracheophyta</taxon>
        <taxon>Spermatophyta</taxon>
        <taxon>Magnoliopsida</taxon>
        <taxon>eudicotyledons</taxon>
        <taxon>Gunneridae</taxon>
        <taxon>Pentapetalae</taxon>
        <taxon>asterids</taxon>
        <taxon>Ericales</taxon>
        <taxon>Ericaceae</taxon>
        <taxon>Vaccinioideae</taxon>
        <taxon>Vaccinieae</taxon>
        <taxon>Vaccinium</taxon>
    </lineage>
</organism>
<dbReference type="Proteomes" id="UP000828048">
    <property type="component" value="Chromosome 5"/>
</dbReference>
<evidence type="ECO:0000313" key="2">
    <source>
        <dbReference type="Proteomes" id="UP000828048"/>
    </source>
</evidence>
<sequence>MMNSAISYLLVEIMSRCMHPDEEDDSTVPLNAEELPLIYYPDHELAKSSTCAICLETFQGEERCRECPVCKHVFHAQCIDLWLAKRHTCPICRTPCKIEESPDAV</sequence>
<proteinExistence type="predicted"/>
<gene>
    <name evidence="1" type="ORF">Vadar_029937</name>
</gene>
<accession>A0ACB7Y3F3</accession>
<name>A0ACB7Y3F3_9ERIC</name>
<reference evidence="1 2" key="1">
    <citation type="journal article" date="2021" name="Hortic Res">
        <title>High-quality reference genome and annotation aids understanding of berry development for evergreen blueberry (Vaccinium darrowii).</title>
        <authorList>
            <person name="Yu J."/>
            <person name="Hulse-Kemp A.M."/>
            <person name="Babiker E."/>
            <person name="Staton M."/>
        </authorList>
    </citation>
    <scope>NUCLEOTIDE SEQUENCE [LARGE SCALE GENOMIC DNA]</scope>
    <source>
        <strain evidence="2">cv. NJ 8807/NJ 8810</strain>
        <tissue evidence="1">Young leaf</tissue>
    </source>
</reference>
<comment type="caution">
    <text evidence="1">The sequence shown here is derived from an EMBL/GenBank/DDBJ whole genome shotgun (WGS) entry which is preliminary data.</text>
</comment>
<dbReference type="EMBL" id="CM037155">
    <property type="protein sequence ID" value="KAH7847757.1"/>
    <property type="molecule type" value="Genomic_DNA"/>
</dbReference>
<keyword evidence="2" id="KW-1185">Reference proteome</keyword>